<dbReference type="EMBL" id="FO082820">
    <property type="protein sequence ID" value="CCF18753.1"/>
    <property type="molecule type" value="Genomic_DNA"/>
</dbReference>
<dbReference type="STRING" id="1125847.NT26_1029"/>
<accession>L0NCC9</accession>
<keyword evidence="10" id="KW-1185">Reference proteome</keyword>
<gene>
    <name evidence="9" type="ORF">NT26_1029</name>
</gene>
<evidence type="ECO:0000313" key="10">
    <source>
        <dbReference type="Proteomes" id="UP000010792"/>
    </source>
</evidence>
<comment type="similarity">
    <text evidence="2">Belongs to the ABC-4 integral membrane protein family. LolC/E subfamily.</text>
</comment>
<keyword evidence="4 7" id="KW-0812">Transmembrane</keyword>
<dbReference type="Proteomes" id="UP000010792">
    <property type="component" value="Chromosome"/>
</dbReference>
<comment type="subcellular location">
    <subcellularLocation>
        <location evidence="1">Cell membrane</location>
        <topology evidence="1">Multi-pass membrane protein</topology>
    </subcellularLocation>
</comment>
<feature type="transmembrane region" description="Helical" evidence="7">
    <location>
        <begin position="651"/>
        <end position="674"/>
    </location>
</feature>
<evidence type="ECO:0000259" key="8">
    <source>
        <dbReference type="Pfam" id="PF02687"/>
    </source>
</evidence>
<sequence>MRSLDHKLLRDLWRLKMQVLAIALVVASGAALLVMALTTIQALQETTDAYYQRSRFAEIFAQAKRAPERLLREVSGIPGVAVAESRIVRGAILDMPDFNEPAIGQVISLPTRGPQLHNVLVIRSGGLPEQGEPDAVVVNEPFAEAHDLAAGDTFEAVLGSQKRTLRVVGTALSPEFVYAIAPGGMMPDDRRFGVLWMDRDSLAAAFDMDQAFNSVTLTLLRGADPNGVIARLDVLLEPYGGHGAYGREDQISNWFLQSEIRQQINMSRIMPTIFLAVAAFLTNMVMARLIQTERREIGLLKAFGYDNWAIGWHYAKMVLTISSIGVLVGWALGAWLGHWNTRLYANFYRFPFLLYRPSPQGFLIAGAVSLAAALAGSLGMVARAVRLPPAAAMVPPNPPSYGRTWAQLGMLDEPTRIILRRIMRWPLRASLTTLGLAMSVAVLILALQWMDAINVLARTVFERSQHQDATIIFSEIEPRRAEIDFGHLPAVLATEPFRNVAAEISSSHRTERQGLIGLPADAGLSPIYDNAGVVVPPRREGLVMSTMLAELLHVGVGDTVQVRVLEGTRPSFDLPVVETFETYIGTPVYMEINALNRLMNDGQVVSGLHVKLDSSVRETLLMKLKELPGITAILFRQAALDKFFETMGETILIFIGFFVAFSVILSFGVSYNAIRIALSERARELATLAVLGFSRWEISYILLGEIGVLAIAAIPLGCGIGFLLSWYMSAAFQTELYRVPLVIEPQTYGEASLIAVATVVACAAFVRRRLDRLDLIGVLKTRE</sequence>
<organism evidence="9 10">
    <name type="scientific">Pseudorhizobium banfieldiae</name>
    <dbReference type="NCBI Taxonomy" id="1125847"/>
    <lineage>
        <taxon>Bacteria</taxon>
        <taxon>Pseudomonadati</taxon>
        <taxon>Pseudomonadota</taxon>
        <taxon>Alphaproteobacteria</taxon>
        <taxon>Hyphomicrobiales</taxon>
        <taxon>Rhizobiaceae</taxon>
        <taxon>Rhizobium/Agrobacterium group</taxon>
        <taxon>Pseudorhizobium</taxon>
    </lineage>
</organism>
<evidence type="ECO:0000256" key="7">
    <source>
        <dbReference type="SAM" id="Phobius"/>
    </source>
</evidence>
<dbReference type="GO" id="GO:0044874">
    <property type="term" value="P:lipoprotein localization to outer membrane"/>
    <property type="evidence" value="ECO:0007669"/>
    <property type="project" value="TreeGrafter"/>
</dbReference>
<proteinExistence type="inferred from homology"/>
<evidence type="ECO:0000256" key="3">
    <source>
        <dbReference type="ARBA" id="ARBA00022475"/>
    </source>
</evidence>
<keyword evidence="6 7" id="KW-0472">Membrane</keyword>
<feature type="transmembrane region" description="Helical" evidence="7">
    <location>
        <begin position="700"/>
        <end position="728"/>
    </location>
</feature>
<evidence type="ECO:0000256" key="2">
    <source>
        <dbReference type="ARBA" id="ARBA00005236"/>
    </source>
</evidence>
<evidence type="ECO:0000256" key="1">
    <source>
        <dbReference type="ARBA" id="ARBA00004651"/>
    </source>
</evidence>
<keyword evidence="3" id="KW-1003">Cell membrane</keyword>
<dbReference type="PANTHER" id="PTHR30489:SF0">
    <property type="entry name" value="LIPOPROTEIN-RELEASING SYSTEM TRANSMEMBRANE PROTEIN LOLE"/>
    <property type="match status" value="1"/>
</dbReference>
<feature type="transmembrane region" description="Helical" evidence="7">
    <location>
        <begin position="748"/>
        <end position="766"/>
    </location>
</feature>
<feature type="transmembrane region" description="Helical" evidence="7">
    <location>
        <begin position="359"/>
        <end position="381"/>
    </location>
</feature>
<evidence type="ECO:0000313" key="9">
    <source>
        <dbReference type="EMBL" id="CCF18753.1"/>
    </source>
</evidence>
<dbReference type="KEGG" id="rht:NT26_1029"/>
<dbReference type="InterPro" id="IPR003838">
    <property type="entry name" value="ABC3_permease_C"/>
</dbReference>
<reference evidence="9 10" key="1">
    <citation type="journal article" date="2013" name="Genome Biol. Evol.">
        <title>Life in an arsenic-containing gold mine: genome and physiology of the autotrophic arsenite-oxidizing bacterium rhizobium sp. NT-26.</title>
        <authorList>
            <person name="Andres J."/>
            <person name="Arsene-Ploetze F."/>
            <person name="Barbe V."/>
            <person name="Brochier-Armanet C."/>
            <person name="Cleiss-Arnold J."/>
            <person name="Coppee J.Y."/>
            <person name="Dillies M.A."/>
            <person name="Geist"/>
            <person name="L"/>
            <person name="Joublin A."/>
            <person name="Koechler S."/>
            <person name="Lassalle F."/>
            <person name="Marchal M."/>
            <person name="Medigue C."/>
            <person name="Muller D."/>
            <person name="Nesme X."/>
            <person name="Plewniak F."/>
            <person name="Proux C."/>
            <person name="Ramirez-Bahena M.H."/>
            <person name="Schenowitz C."/>
            <person name="Sismeiro O."/>
            <person name="Vallenet D."/>
            <person name="Santini J.M."/>
            <person name="Bertin P.N."/>
        </authorList>
    </citation>
    <scope>NUCLEOTIDE SEQUENCE [LARGE SCALE GENOMIC DNA]</scope>
    <source>
        <strain evidence="9 10">NT-26</strain>
    </source>
</reference>
<keyword evidence="5 7" id="KW-1133">Transmembrane helix</keyword>
<feature type="transmembrane region" description="Helical" evidence="7">
    <location>
        <begin position="429"/>
        <end position="450"/>
    </location>
</feature>
<dbReference type="Pfam" id="PF02687">
    <property type="entry name" value="FtsX"/>
    <property type="match status" value="2"/>
</dbReference>
<evidence type="ECO:0000256" key="6">
    <source>
        <dbReference type="ARBA" id="ARBA00023136"/>
    </source>
</evidence>
<evidence type="ECO:0000256" key="5">
    <source>
        <dbReference type="ARBA" id="ARBA00022989"/>
    </source>
</evidence>
<feature type="domain" description="ABC3 transporter permease C-terminal" evidence="8">
    <location>
        <begin position="657"/>
        <end position="770"/>
    </location>
</feature>
<dbReference type="OrthoDB" id="5137249at2"/>
<feature type="domain" description="ABC3 transporter permease C-terminal" evidence="8">
    <location>
        <begin position="269"/>
        <end position="389"/>
    </location>
</feature>
<feature type="transmembrane region" description="Helical" evidence="7">
    <location>
        <begin position="317"/>
        <end position="339"/>
    </location>
</feature>
<dbReference type="PANTHER" id="PTHR30489">
    <property type="entry name" value="LIPOPROTEIN-RELEASING SYSTEM TRANSMEMBRANE PROTEIN LOLE"/>
    <property type="match status" value="1"/>
</dbReference>
<protein>
    <submittedName>
        <fullName evidence="9">Putative permease</fullName>
    </submittedName>
</protein>
<name>L0NCC9_9HYPH</name>
<feature type="transmembrane region" description="Helical" evidence="7">
    <location>
        <begin position="269"/>
        <end position="290"/>
    </location>
</feature>
<dbReference type="GO" id="GO:0098797">
    <property type="term" value="C:plasma membrane protein complex"/>
    <property type="evidence" value="ECO:0007669"/>
    <property type="project" value="TreeGrafter"/>
</dbReference>
<dbReference type="InterPro" id="IPR051447">
    <property type="entry name" value="Lipoprotein-release_system"/>
</dbReference>
<dbReference type="RefSeq" id="WP_052637703.1">
    <property type="nucleotide sequence ID" value="NZ_FO082820.1"/>
</dbReference>
<evidence type="ECO:0000256" key="4">
    <source>
        <dbReference type="ARBA" id="ARBA00022692"/>
    </source>
</evidence>
<dbReference type="AlphaFoldDB" id="L0NCC9"/>